<feature type="region of interest" description="Disordered" evidence="6">
    <location>
        <begin position="306"/>
        <end position="339"/>
    </location>
</feature>
<reference evidence="8 9" key="1">
    <citation type="submission" date="2023-12" db="EMBL/GenBank/DDBJ databases">
        <title>the genome sequence of Hyalangium sp. s54d21.</title>
        <authorList>
            <person name="Zhang X."/>
        </authorList>
    </citation>
    <scope>NUCLEOTIDE SEQUENCE [LARGE SCALE GENOMIC DNA]</scope>
    <source>
        <strain evidence="9">s54d21</strain>
    </source>
</reference>
<dbReference type="PANTHER" id="PTHR43671">
    <property type="entry name" value="SERINE/THREONINE-PROTEIN KINASE NEK"/>
    <property type="match status" value="1"/>
</dbReference>
<dbReference type="CDD" id="cd14014">
    <property type="entry name" value="STKc_PknB_like"/>
    <property type="match status" value="1"/>
</dbReference>
<dbReference type="PANTHER" id="PTHR43671:SF13">
    <property type="entry name" value="SERINE_THREONINE-PROTEIN KINASE NEK2"/>
    <property type="match status" value="1"/>
</dbReference>
<evidence type="ECO:0000313" key="9">
    <source>
        <dbReference type="Proteomes" id="UP001291309"/>
    </source>
</evidence>
<evidence type="ECO:0000259" key="7">
    <source>
        <dbReference type="PROSITE" id="PS50011"/>
    </source>
</evidence>
<evidence type="ECO:0000256" key="3">
    <source>
        <dbReference type="ARBA" id="ARBA00022741"/>
    </source>
</evidence>
<dbReference type="Pfam" id="PF00069">
    <property type="entry name" value="Pkinase"/>
    <property type="match status" value="1"/>
</dbReference>
<evidence type="ECO:0000256" key="5">
    <source>
        <dbReference type="ARBA" id="ARBA00022840"/>
    </source>
</evidence>
<comment type="caution">
    <text evidence="8">The sequence shown here is derived from an EMBL/GenBank/DDBJ whole genome shotgun (WGS) entry which is preliminary data.</text>
</comment>
<dbReference type="EC" id="2.7.11.1" evidence="1"/>
<feature type="compositionally biased region" description="Pro residues" evidence="6">
    <location>
        <begin position="324"/>
        <end position="337"/>
    </location>
</feature>
<keyword evidence="2" id="KW-0808">Transferase</keyword>
<keyword evidence="4 8" id="KW-0418">Kinase</keyword>
<organism evidence="8 9">
    <name type="scientific">Hyalangium rubrum</name>
    <dbReference type="NCBI Taxonomy" id="3103134"/>
    <lineage>
        <taxon>Bacteria</taxon>
        <taxon>Pseudomonadati</taxon>
        <taxon>Myxococcota</taxon>
        <taxon>Myxococcia</taxon>
        <taxon>Myxococcales</taxon>
        <taxon>Cystobacterineae</taxon>
        <taxon>Archangiaceae</taxon>
        <taxon>Hyalangium</taxon>
    </lineage>
</organism>
<proteinExistence type="predicted"/>
<dbReference type="InterPro" id="IPR011009">
    <property type="entry name" value="Kinase-like_dom_sf"/>
</dbReference>
<keyword evidence="3" id="KW-0547">Nucleotide-binding</keyword>
<evidence type="ECO:0000256" key="4">
    <source>
        <dbReference type="ARBA" id="ARBA00022777"/>
    </source>
</evidence>
<dbReference type="InterPro" id="IPR013229">
    <property type="entry name" value="PEGA"/>
</dbReference>
<dbReference type="Pfam" id="PF08308">
    <property type="entry name" value="PEGA"/>
    <property type="match status" value="1"/>
</dbReference>
<dbReference type="RefSeq" id="WP_321547473.1">
    <property type="nucleotide sequence ID" value="NZ_JAXIVS010000006.1"/>
</dbReference>
<name>A0ABU5H5J5_9BACT</name>
<dbReference type="Gene3D" id="1.10.510.10">
    <property type="entry name" value="Transferase(Phosphotransferase) domain 1"/>
    <property type="match status" value="1"/>
</dbReference>
<keyword evidence="9" id="KW-1185">Reference proteome</keyword>
<dbReference type="PROSITE" id="PS50011">
    <property type="entry name" value="PROTEIN_KINASE_DOM"/>
    <property type="match status" value="1"/>
</dbReference>
<protein>
    <recommendedName>
        <fullName evidence="1">non-specific serine/threonine protein kinase</fullName>
        <ecNumber evidence="1">2.7.11.1</ecNumber>
    </recommendedName>
</protein>
<feature type="region of interest" description="Disordered" evidence="6">
    <location>
        <begin position="358"/>
        <end position="380"/>
    </location>
</feature>
<dbReference type="InterPro" id="IPR050660">
    <property type="entry name" value="NEK_Ser/Thr_kinase"/>
</dbReference>
<dbReference type="InterPro" id="IPR000719">
    <property type="entry name" value="Prot_kinase_dom"/>
</dbReference>
<keyword evidence="5" id="KW-0067">ATP-binding</keyword>
<feature type="domain" description="Protein kinase" evidence="7">
    <location>
        <begin position="5"/>
        <end position="276"/>
    </location>
</feature>
<accession>A0ABU5H5J5</accession>
<feature type="compositionally biased region" description="Low complexity" evidence="6">
    <location>
        <begin position="306"/>
        <end position="323"/>
    </location>
</feature>
<dbReference type="Gene3D" id="3.30.200.20">
    <property type="entry name" value="Phosphorylase Kinase, domain 1"/>
    <property type="match status" value="1"/>
</dbReference>
<dbReference type="GO" id="GO:0016301">
    <property type="term" value="F:kinase activity"/>
    <property type="evidence" value="ECO:0007669"/>
    <property type="project" value="UniProtKB-KW"/>
</dbReference>
<evidence type="ECO:0000256" key="1">
    <source>
        <dbReference type="ARBA" id="ARBA00012513"/>
    </source>
</evidence>
<dbReference type="SUPFAM" id="SSF56112">
    <property type="entry name" value="Protein kinase-like (PK-like)"/>
    <property type="match status" value="1"/>
</dbReference>
<evidence type="ECO:0000313" key="8">
    <source>
        <dbReference type="EMBL" id="MDY7228755.1"/>
    </source>
</evidence>
<gene>
    <name evidence="8" type="ORF">SYV04_20190</name>
</gene>
<evidence type="ECO:0000256" key="2">
    <source>
        <dbReference type="ARBA" id="ARBA00022679"/>
    </source>
</evidence>
<dbReference type="Proteomes" id="UP001291309">
    <property type="component" value="Unassembled WGS sequence"/>
</dbReference>
<sequence>MNERYRLVRPLASGGMAELFLGLSRGAEGFEKHVAIKRILPYLAKEEGIAKMFLSEAKLATHLHHQNLVSVYDVGTDADGLFLVMELVNGWDLGALIRRAKRQGTRFPPHLVAFIGAQALAGLIHAYRRTHNGRPVLTAHRDISPSNILVSREGEVKVTDFGIARLEGVSNGTQPGVFKGKPSYAAPEVVTGAPATAASDQFSLGIVLYELLTGQHPFSDSSEAIIVAMAIAQREPPPLTHVPEPLVEVVMRALAKQPEARFAQPEAMAEALARYLARAGEPATSHALADFLAKLNLPPTLLEQAEAAREPAAAQPPLAAAPRASPPAPPPAAPPPGIRGIEASAEWSLAPGSRELSMSGRLISPPSPVVPVDTQPGANALPSLELDLSGQGVNGPSEDVSAEPALARTYPGVAAHPAQEPAPSFRCVRCDSPLPSAYAPCDRCAANLTSQGPAPLAAAPLSAVEIPEEKLELQERAARQETLWEPDRRSPWVRWALRLGVLGVLVAGGYYALPHLKVLLPSAENMVRTTLSTTPAELPPLIVRSQPEGAQVRVNGEDKGTTPLLMDNVYPAGADIPVQVSLPGYKPWKGTFTGGAPAHFDVKLQKQR</sequence>
<dbReference type="EMBL" id="JAXIVS010000006">
    <property type="protein sequence ID" value="MDY7228755.1"/>
    <property type="molecule type" value="Genomic_DNA"/>
</dbReference>
<evidence type="ECO:0000256" key="6">
    <source>
        <dbReference type="SAM" id="MobiDB-lite"/>
    </source>
</evidence>